<keyword evidence="5" id="KW-0812">Transmembrane</keyword>
<feature type="short sequence motif" description="GXSXG" evidence="4">
    <location>
        <begin position="43"/>
        <end position="47"/>
    </location>
</feature>
<keyword evidence="8" id="KW-1185">Reference proteome</keyword>
<dbReference type="InterPro" id="IPR002641">
    <property type="entry name" value="PNPLA_dom"/>
</dbReference>
<dbReference type="SUPFAM" id="SSF52151">
    <property type="entry name" value="FabD/lysophospholipase-like"/>
    <property type="match status" value="1"/>
</dbReference>
<dbReference type="Gene3D" id="3.40.1090.10">
    <property type="entry name" value="Cytosolic phospholipase A2 catalytic domain"/>
    <property type="match status" value="2"/>
</dbReference>
<dbReference type="PROSITE" id="PS51635">
    <property type="entry name" value="PNPLA"/>
    <property type="match status" value="1"/>
</dbReference>
<evidence type="ECO:0000259" key="6">
    <source>
        <dbReference type="PROSITE" id="PS51635"/>
    </source>
</evidence>
<evidence type="ECO:0000256" key="3">
    <source>
        <dbReference type="ARBA" id="ARBA00023098"/>
    </source>
</evidence>
<dbReference type="InterPro" id="IPR016035">
    <property type="entry name" value="Acyl_Trfase/lysoPLipase"/>
</dbReference>
<dbReference type="RefSeq" id="WP_148354470.1">
    <property type="nucleotide sequence ID" value="NZ_JBHSBF010000032.1"/>
</dbReference>
<evidence type="ECO:0000313" key="7">
    <source>
        <dbReference type="EMBL" id="TYC08850.1"/>
    </source>
</evidence>
<feature type="domain" description="PNPLA" evidence="6">
    <location>
        <begin position="8"/>
        <end position="205"/>
    </location>
</feature>
<dbReference type="InterPro" id="IPR050301">
    <property type="entry name" value="NTE"/>
</dbReference>
<feature type="active site" description="Proton acceptor" evidence="4">
    <location>
        <position position="192"/>
    </location>
</feature>
<reference evidence="7 8" key="1">
    <citation type="submission" date="2019-08" db="EMBL/GenBank/DDBJ databases">
        <title>Actinomadura sp. nov. CYP1-5 isolated from mountain soil.</title>
        <authorList>
            <person name="Songsumanus A."/>
            <person name="Kuncharoen N."/>
            <person name="Kudo T."/>
            <person name="Yuki M."/>
            <person name="Igarashi Y."/>
            <person name="Tanasupawat S."/>
        </authorList>
    </citation>
    <scope>NUCLEOTIDE SEQUENCE [LARGE SCALE GENOMIC DNA]</scope>
    <source>
        <strain evidence="7 8">GKU157</strain>
    </source>
</reference>
<dbReference type="AlphaFoldDB" id="A0A5D0TTV3"/>
<feature type="transmembrane region" description="Helical" evidence="5">
    <location>
        <begin position="7"/>
        <end position="29"/>
    </location>
</feature>
<keyword evidence="5" id="KW-1133">Transmembrane helix</keyword>
<evidence type="ECO:0000256" key="1">
    <source>
        <dbReference type="ARBA" id="ARBA00022801"/>
    </source>
</evidence>
<protein>
    <submittedName>
        <fullName evidence="7">Patatin-like phospholipase family protein</fullName>
    </submittedName>
</protein>
<evidence type="ECO:0000256" key="4">
    <source>
        <dbReference type="PROSITE-ProRule" id="PRU01161"/>
    </source>
</evidence>
<keyword evidence="3 4" id="KW-0443">Lipid metabolism</keyword>
<evidence type="ECO:0000313" key="8">
    <source>
        <dbReference type="Proteomes" id="UP000322634"/>
    </source>
</evidence>
<feature type="short sequence motif" description="GXGXXG" evidence="4">
    <location>
        <begin position="12"/>
        <end position="17"/>
    </location>
</feature>
<gene>
    <name evidence="7" type="ORF">FXF65_35500</name>
</gene>
<proteinExistence type="predicted"/>
<dbReference type="Pfam" id="PF01734">
    <property type="entry name" value="Patatin"/>
    <property type="match status" value="1"/>
</dbReference>
<sequence length="281" mass="28701">MSDDGRALVLGGGGVVGIAWLTGLIAGLARAGADVTGADLLLGTSAGATVAAQVGTGVPVDEMFARQADPGLQTRELVPSGGMTPAEIMEILARLVEENGGDLTAVRQQVGARALAAETVPERERLAVIEARLPVHEWPARTLRVTAVNALTGEPRVFDRDSKVGLVDAVAASSAVPMIWPPVTIDGVRYMDGGVRTMTNLDLAAGHGRVLLLAPLPDPALDAGVAAVAEKGGRVEVISPDEPSLAAFGTDPLSPSTRTPTAEAGLAQGEALAEKVAAFWS</sequence>
<accession>A0A5D0TTV3</accession>
<dbReference type="OrthoDB" id="2339873at2"/>
<feature type="short sequence motif" description="DGA/G" evidence="4">
    <location>
        <begin position="192"/>
        <end position="194"/>
    </location>
</feature>
<keyword evidence="1 4" id="KW-0378">Hydrolase</keyword>
<evidence type="ECO:0000256" key="5">
    <source>
        <dbReference type="SAM" id="Phobius"/>
    </source>
</evidence>
<comment type="caution">
    <text evidence="7">The sequence shown here is derived from an EMBL/GenBank/DDBJ whole genome shotgun (WGS) entry which is preliminary data.</text>
</comment>
<dbReference type="GO" id="GO:0016042">
    <property type="term" value="P:lipid catabolic process"/>
    <property type="evidence" value="ECO:0007669"/>
    <property type="project" value="UniProtKB-UniRule"/>
</dbReference>
<evidence type="ECO:0000256" key="2">
    <source>
        <dbReference type="ARBA" id="ARBA00022963"/>
    </source>
</evidence>
<keyword evidence="2 4" id="KW-0442">Lipid degradation</keyword>
<dbReference type="Proteomes" id="UP000322634">
    <property type="component" value="Unassembled WGS sequence"/>
</dbReference>
<dbReference type="PANTHER" id="PTHR14226">
    <property type="entry name" value="NEUROPATHY TARGET ESTERASE/SWISS CHEESE D.MELANOGASTER"/>
    <property type="match status" value="1"/>
</dbReference>
<dbReference type="PANTHER" id="PTHR14226:SF57">
    <property type="entry name" value="BLR7027 PROTEIN"/>
    <property type="match status" value="1"/>
</dbReference>
<organism evidence="7 8">
    <name type="scientific">Actinomadura syzygii</name>
    <dbReference type="NCBI Taxonomy" id="1427538"/>
    <lineage>
        <taxon>Bacteria</taxon>
        <taxon>Bacillati</taxon>
        <taxon>Actinomycetota</taxon>
        <taxon>Actinomycetes</taxon>
        <taxon>Streptosporangiales</taxon>
        <taxon>Thermomonosporaceae</taxon>
        <taxon>Actinomadura</taxon>
    </lineage>
</organism>
<keyword evidence="5" id="KW-0472">Membrane</keyword>
<name>A0A5D0TTV3_9ACTN</name>
<dbReference type="EMBL" id="VSFF01000015">
    <property type="protein sequence ID" value="TYC08850.1"/>
    <property type="molecule type" value="Genomic_DNA"/>
</dbReference>
<dbReference type="GO" id="GO:0016787">
    <property type="term" value="F:hydrolase activity"/>
    <property type="evidence" value="ECO:0007669"/>
    <property type="project" value="UniProtKB-UniRule"/>
</dbReference>
<feature type="active site" description="Nucleophile" evidence="4">
    <location>
        <position position="45"/>
    </location>
</feature>